<gene>
    <name evidence="1" type="ORF">Ccrd_011588</name>
</gene>
<dbReference type="Proteomes" id="UP000243975">
    <property type="component" value="Unassembled WGS sequence"/>
</dbReference>
<accession>A0A103YJ01</accession>
<evidence type="ECO:0000313" key="2">
    <source>
        <dbReference type="Proteomes" id="UP000243975"/>
    </source>
</evidence>
<keyword evidence="2" id="KW-1185">Reference proteome</keyword>
<dbReference type="Gramene" id="KVI09989">
    <property type="protein sequence ID" value="KVI09989"/>
    <property type="gene ID" value="Ccrd_011588"/>
</dbReference>
<reference evidence="1 2" key="1">
    <citation type="journal article" date="2016" name="Sci. Rep.">
        <title>The genome sequence of the outbreeding globe artichoke constructed de novo incorporating a phase-aware low-pass sequencing strategy of F1 progeny.</title>
        <authorList>
            <person name="Scaglione D."/>
            <person name="Reyes-Chin-Wo S."/>
            <person name="Acquadro A."/>
            <person name="Froenicke L."/>
            <person name="Portis E."/>
            <person name="Beitel C."/>
            <person name="Tirone M."/>
            <person name="Mauro R."/>
            <person name="Lo Monaco A."/>
            <person name="Mauromicale G."/>
            <person name="Faccioli P."/>
            <person name="Cattivelli L."/>
            <person name="Rieseberg L."/>
            <person name="Michelmore R."/>
            <person name="Lanteri S."/>
        </authorList>
    </citation>
    <scope>NUCLEOTIDE SEQUENCE [LARGE SCALE GENOMIC DNA]</scope>
    <source>
        <strain evidence="1">2C</strain>
    </source>
</reference>
<dbReference type="AlphaFoldDB" id="A0A103YJ01"/>
<proteinExistence type="predicted"/>
<sequence length="77" mass="8741">MRPGPPPYHHHDRSLLTTICCCPCIMLSSICGSFEGCISVLCSPLLHCFGLDRRDYHRPPPPPPHHPHPPPPHHHRF</sequence>
<dbReference type="EMBL" id="LEKV01001032">
    <property type="protein sequence ID" value="KVI09989.1"/>
    <property type="molecule type" value="Genomic_DNA"/>
</dbReference>
<name>A0A103YJ01_CYNCS</name>
<evidence type="ECO:0000313" key="1">
    <source>
        <dbReference type="EMBL" id="KVI09989.1"/>
    </source>
</evidence>
<protein>
    <submittedName>
        <fullName evidence="1">Uncharacterized protein</fullName>
    </submittedName>
</protein>
<dbReference type="OMA" id="LTTICCC"/>
<organism evidence="1 2">
    <name type="scientific">Cynara cardunculus var. scolymus</name>
    <name type="common">Globe artichoke</name>
    <name type="synonym">Cynara scolymus</name>
    <dbReference type="NCBI Taxonomy" id="59895"/>
    <lineage>
        <taxon>Eukaryota</taxon>
        <taxon>Viridiplantae</taxon>
        <taxon>Streptophyta</taxon>
        <taxon>Embryophyta</taxon>
        <taxon>Tracheophyta</taxon>
        <taxon>Spermatophyta</taxon>
        <taxon>Magnoliopsida</taxon>
        <taxon>eudicotyledons</taxon>
        <taxon>Gunneridae</taxon>
        <taxon>Pentapetalae</taxon>
        <taxon>asterids</taxon>
        <taxon>campanulids</taxon>
        <taxon>Asterales</taxon>
        <taxon>Asteraceae</taxon>
        <taxon>Carduoideae</taxon>
        <taxon>Cardueae</taxon>
        <taxon>Carduinae</taxon>
        <taxon>Cynara</taxon>
    </lineage>
</organism>
<comment type="caution">
    <text evidence="1">The sequence shown here is derived from an EMBL/GenBank/DDBJ whole genome shotgun (WGS) entry which is preliminary data.</text>
</comment>